<accession>A0A3D9Q4P7</accession>
<dbReference type="EMBL" id="QTTN01000055">
    <property type="protein sequence ID" value="REE57430.1"/>
    <property type="molecule type" value="Genomic_DNA"/>
</dbReference>
<proteinExistence type="predicted"/>
<dbReference type="Proteomes" id="UP000256304">
    <property type="component" value="Unassembled WGS sequence"/>
</dbReference>
<reference evidence="1 2" key="1">
    <citation type="submission" date="2018-08" db="EMBL/GenBank/DDBJ databases">
        <title>Genomic Encyclopedia of Type Strains, Phase III (KMG-III): the genomes of soil and plant-associated and newly described type strains.</title>
        <authorList>
            <person name="Whitman W."/>
        </authorList>
    </citation>
    <scope>NUCLEOTIDE SEQUENCE [LARGE SCALE GENOMIC DNA]</scope>
    <source>
        <strain evidence="1 2">CGMCC 1.10966</strain>
    </source>
</reference>
<evidence type="ECO:0000313" key="2">
    <source>
        <dbReference type="Proteomes" id="UP000256304"/>
    </source>
</evidence>
<evidence type="ECO:0000313" key="1">
    <source>
        <dbReference type="EMBL" id="REE57430.1"/>
    </source>
</evidence>
<organism evidence="1 2">
    <name type="scientific">Paenibacillus taihuensis</name>
    <dbReference type="NCBI Taxonomy" id="1156355"/>
    <lineage>
        <taxon>Bacteria</taxon>
        <taxon>Bacillati</taxon>
        <taxon>Bacillota</taxon>
        <taxon>Bacilli</taxon>
        <taxon>Bacillales</taxon>
        <taxon>Paenibacillaceae</taxon>
        <taxon>Paenibacillus</taxon>
    </lineage>
</organism>
<name>A0A3D9Q4P7_9BACL</name>
<gene>
    <name evidence="1" type="ORF">A8990_1558</name>
</gene>
<protein>
    <submittedName>
        <fullName evidence="1">Uncharacterized protein</fullName>
    </submittedName>
</protein>
<keyword evidence="2" id="KW-1185">Reference proteome</keyword>
<comment type="caution">
    <text evidence="1">The sequence shown here is derived from an EMBL/GenBank/DDBJ whole genome shotgun (WGS) entry which is preliminary data.</text>
</comment>
<sequence>MHPDVLTMFSHKVHFFHTALIDWRDMIGIESNILNLCQREGL</sequence>
<dbReference type="AlphaFoldDB" id="A0A3D9Q4P7"/>